<evidence type="ECO:0000313" key="1">
    <source>
        <dbReference type="EMBL" id="MBT9316906.1"/>
    </source>
</evidence>
<evidence type="ECO:0000313" key="2">
    <source>
        <dbReference type="Proteomes" id="UP000717364"/>
    </source>
</evidence>
<gene>
    <name evidence="1" type="ORF">IXB50_15865</name>
</gene>
<protein>
    <submittedName>
        <fullName evidence="1">DUF928 domain-containing protein</fullName>
    </submittedName>
</protein>
<reference evidence="1" key="2">
    <citation type="journal article" date="2021" name="Mar. Drugs">
        <title>Genome Reduction and Secondary Metabolism of the Marine Sponge-Associated Cyanobacterium Leptothoe.</title>
        <authorList>
            <person name="Konstantinou D."/>
            <person name="Popin R.V."/>
            <person name="Fewer D.P."/>
            <person name="Sivonen K."/>
            <person name="Gkelis S."/>
        </authorList>
    </citation>
    <scope>NUCLEOTIDE SEQUENCE</scope>
    <source>
        <strain evidence="1">TAU-MAC 1115</strain>
    </source>
</reference>
<dbReference type="RefSeq" id="WP_215609973.1">
    <property type="nucleotide sequence ID" value="NZ_JADOES010000035.1"/>
</dbReference>
<dbReference type="InterPro" id="IPR010328">
    <property type="entry name" value="DUF928"/>
</dbReference>
<keyword evidence="2" id="KW-1185">Reference proteome</keyword>
<dbReference type="PROSITE" id="PS51257">
    <property type="entry name" value="PROKAR_LIPOPROTEIN"/>
    <property type="match status" value="1"/>
</dbReference>
<sequence length="300" mass="33040">MFKQFLSSGNHPPRIRAKGIIGLWIAVFISCGIAPVEAQVYGRDNLANQVISFKHDPIQFIPQTPSGGERGSTGRKVDLGTRGPCLSALSPEHGYLTALIPKGEVDFTVSEKPTVWVYVPDTAEDISRMVLTLKNRRTWQVHSFDLEVSSFSPGVIHIPWPSTMVPLAVGDTYDWALSIFDGCESVNGPLERFVEGRIQRQSLSPALEQQLSQALSQRDQAVAYAQHGIWYDALKHLGEAYRADAHNSQLALDWQSLLTALDLDLTDYGIPVDAFNSTVLGVQPLLDCCRESPALINSEP</sequence>
<accession>A0A947DHB4</accession>
<dbReference type="AlphaFoldDB" id="A0A947DHB4"/>
<reference evidence="1" key="1">
    <citation type="submission" date="2020-11" db="EMBL/GenBank/DDBJ databases">
        <authorList>
            <person name="Konstantinou D."/>
            <person name="Gkelis S."/>
            <person name="Popin R."/>
            <person name="Fewer D."/>
            <person name="Sivonen K."/>
        </authorList>
    </citation>
    <scope>NUCLEOTIDE SEQUENCE</scope>
    <source>
        <strain evidence="1">TAU-MAC 1115</strain>
    </source>
</reference>
<comment type="caution">
    <text evidence="1">The sequence shown here is derived from an EMBL/GenBank/DDBJ whole genome shotgun (WGS) entry which is preliminary data.</text>
</comment>
<dbReference type="EMBL" id="JADOES010000035">
    <property type="protein sequence ID" value="MBT9316906.1"/>
    <property type="molecule type" value="Genomic_DNA"/>
</dbReference>
<dbReference type="Pfam" id="PF06051">
    <property type="entry name" value="DUF928"/>
    <property type="match status" value="1"/>
</dbReference>
<dbReference type="Proteomes" id="UP000717364">
    <property type="component" value="Unassembled WGS sequence"/>
</dbReference>
<proteinExistence type="predicted"/>
<name>A0A947DHB4_9CYAN</name>
<organism evidence="1 2">
    <name type="scientific">Leptothoe spongobia TAU-MAC 1115</name>
    <dbReference type="NCBI Taxonomy" id="1967444"/>
    <lineage>
        <taxon>Bacteria</taxon>
        <taxon>Bacillati</taxon>
        <taxon>Cyanobacteriota</taxon>
        <taxon>Cyanophyceae</taxon>
        <taxon>Nodosilineales</taxon>
        <taxon>Cymatolegaceae</taxon>
        <taxon>Leptothoe</taxon>
        <taxon>Leptothoe spongobia</taxon>
    </lineage>
</organism>